<dbReference type="Pfam" id="PF02958">
    <property type="entry name" value="EcKL"/>
    <property type="match status" value="1"/>
</dbReference>
<dbReference type="Proteomes" id="UP000504635">
    <property type="component" value="Unplaced"/>
</dbReference>
<proteinExistence type="predicted"/>
<dbReference type="InterPro" id="IPR011009">
    <property type="entry name" value="Kinase-like_dom_sf"/>
</dbReference>
<dbReference type="PANTHER" id="PTHR11012">
    <property type="entry name" value="PROTEIN KINASE-LIKE DOMAIN-CONTAINING"/>
    <property type="match status" value="1"/>
</dbReference>
<dbReference type="PANTHER" id="PTHR11012:SF56">
    <property type="entry name" value="CHK KINASE-LIKE DOMAIN-CONTAINING PROTEIN-RELATED"/>
    <property type="match status" value="1"/>
</dbReference>
<organism evidence="2 3">
    <name type="scientific">Sitophilus oryzae</name>
    <name type="common">Rice weevil</name>
    <name type="synonym">Curculio oryzae</name>
    <dbReference type="NCBI Taxonomy" id="7048"/>
    <lineage>
        <taxon>Eukaryota</taxon>
        <taxon>Metazoa</taxon>
        <taxon>Ecdysozoa</taxon>
        <taxon>Arthropoda</taxon>
        <taxon>Hexapoda</taxon>
        <taxon>Insecta</taxon>
        <taxon>Pterygota</taxon>
        <taxon>Neoptera</taxon>
        <taxon>Endopterygota</taxon>
        <taxon>Coleoptera</taxon>
        <taxon>Polyphaga</taxon>
        <taxon>Cucujiformia</taxon>
        <taxon>Curculionidae</taxon>
        <taxon>Dryophthorinae</taxon>
        <taxon>Sitophilus</taxon>
    </lineage>
</organism>
<gene>
    <name evidence="3" type="primary">LOC115889272</name>
</gene>
<dbReference type="OrthoDB" id="8250698at2759"/>
<dbReference type="SUPFAM" id="SSF56112">
    <property type="entry name" value="Protein kinase-like (PK-like)"/>
    <property type="match status" value="1"/>
</dbReference>
<dbReference type="InParanoid" id="A0A6J2YP55"/>
<dbReference type="RefSeq" id="XP_030765076.1">
    <property type="nucleotide sequence ID" value="XM_030909216.1"/>
</dbReference>
<reference evidence="3" key="1">
    <citation type="submission" date="2025-08" db="UniProtKB">
        <authorList>
            <consortium name="RefSeq"/>
        </authorList>
    </citation>
    <scope>IDENTIFICATION</scope>
    <source>
        <tissue evidence="3">Gonads</tissue>
    </source>
</reference>
<dbReference type="KEGG" id="soy:115889272"/>
<accession>A0A6J2YP55</accession>
<evidence type="ECO:0000313" key="3">
    <source>
        <dbReference type="RefSeq" id="XP_030765076.1"/>
    </source>
</evidence>
<evidence type="ECO:0000259" key="1">
    <source>
        <dbReference type="SMART" id="SM00587"/>
    </source>
</evidence>
<feature type="domain" description="CHK kinase-like" evidence="1">
    <location>
        <begin position="131"/>
        <end position="321"/>
    </location>
</feature>
<sequence>MKVPIWFTKDLFQNALKTFYKNPDIEVSSLNTQDAIPAGENYTSDLFRTTIYFRKKFYFFFSGRTESISVIVKCGNEEGGVKEDLAKKLNLFEKESEMFGKTFPAIYEILGEHYTLSSKCLYTSLNPHSIIILEDLTTLGFNVLPRHIGFDLEHCFLVVEKMALMHAASVIMYEKDPSLLKMYSEGLYGNNDLTRQWVAAGYKGLIDACSRWPGFEKYGYKLQALGEQALERGFNAQKRKLGGFNVLNHGDLWVNNMMFSYFPDGKLKDMRFIDFQMNIYTSPAIDLHYFIATSTKIQVKLDHIEIILDHYYAQLIANLAKMQYSLERVPTREQFKTDYNYRAFYGLMGAATVLAFVKAAEGRTDASFENIIKDESKEGFRYHAYNNERYRKHMEHLLPYYDSFGILD</sequence>
<dbReference type="GeneID" id="115889272"/>
<dbReference type="Gene3D" id="3.90.1200.10">
    <property type="match status" value="1"/>
</dbReference>
<dbReference type="SMART" id="SM00587">
    <property type="entry name" value="CHK"/>
    <property type="match status" value="1"/>
</dbReference>
<name>A0A6J2YP55_SITOR</name>
<protein>
    <submittedName>
        <fullName evidence="3">Uncharacterized protein LOC115889272 isoform X1</fullName>
    </submittedName>
</protein>
<dbReference type="InterPro" id="IPR004119">
    <property type="entry name" value="EcKL"/>
</dbReference>
<dbReference type="AlphaFoldDB" id="A0A6J2YP55"/>
<evidence type="ECO:0000313" key="2">
    <source>
        <dbReference type="Proteomes" id="UP000504635"/>
    </source>
</evidence>
<dbReference type="InterPro" id="IPR015897">
    <property type="entry name" value="CHK_kinase-like"/>
</dbReference>
<keyword evidence="2" id="KW-1185">Reference proteome</keyword>